<keyword evidence="2" id="KW-0663">Pyridoxal phosphate</keyword>
<dbReference type="PROSITE" id="PS00595">
    <property type="entry name" value="AA_TRANSFER_CLASS_5"/>
    <property type="match status" value="1"/>
</dbReference>
<evidence type="ECO:0000259" key="5">
    <source>
        <dbReference type="Pfam" id="PF00266"/>
    </source>
</evidence>
<dbReference type="InterPro" id="IPR015421">
    <property type="entry name" value="PyrdxlP-dep_Trfase_major"/>
</dbReference>
<dbReference type="InterPro" id="IPR020578">
    <property type="entry name" value="Aminotrans_V_PyrdxlP_BS"/>
</dbReference>
<name>A0A7W4W9F1_9GAMM</name>
<comment type="cofactor">
    <cofactor evidence="1 4">
        <name>pyridoxal 5'-phosphate</name>
        <dbReference type="ChEBI" id="CHEBI:597326"/>
    </cofactor>
</comment>
<comment type="similarity">
    <text evidence="3">Belongs to the class-V pyridoxal-phosphate-dependent aminotransferase family.</text>
</comment>
<dbReference type="PANTHER" id="PTHR43092:SF6">
    <property type="entry name" value="BLR1280 PROTEIN"/>
    <property type="match status" value="1"/>
</dbReference>
<gene>
    <name evidence="6" type="ORF">FHS09_000933</name>
</gene>
<evidence type="ECO:0000313" key="7">
    <source>
        <dbReference type="Proteomes" id="UP000535937"/>
    </source>
</evidence>
<evidence type="ECO:0000256" key="3">
    <source>
        <dbReference type="RuleBase" id="RU004075"/>
    </source>
</evidence>
<dbReference type="InterPro" id="IPR015424">
    <property type="entry name" value="PyrdxlP-dep_Trfase"/>
</dbReference>
<evidence type="ECO:0000313" key="6">
    <source>
        <dbReference type="EMBL" id="MBB3060120.1"/>
    </source>
</evidence>
<dbReference type="InterPro" id="IPR015422">
    <property type="entry name" value="PyrdxlP-dep_Trfase_small"/>
</dbReference>
<evidence type="ECO:0000256" key="2">
    <source>
        <dbReference type="ARBA" id="ARBA00022898"/>
    </source>
</evidence>
<accession>A0A7W4W9F1</accession>
<dbReference type="Gene3D" id="3.40.640.10">
    <property type="entry name" value="Type I PLP-dependent aspartate aminotransferase-like (Major domain)"/>
    <property type="match status" value="1"/>
</dbReference>
<dbReference type="AlphaFoldDB" id="A0A7W4W9F1"/>
<dbReference type="Gene3D" id="3.90.1150.10">
    <property type="entry name" value="Aspartate Aminotransferase, domain 1"/>
    <property type="match status" value="1"/>
</dbReference>
<keyword evidence="7" id="KW-1185">Reference proteome</keyword>
<dbReference type="PANTHER" id="PTHR43092">
    <property type="entry name" value="L-CYSTEINE DESULFHYDRASE"/>
    <property type="match status" value="1"/>
</dbReference>
<sequence length="426" mass="46657">MTLSRRDFLLSLGLGATAGTLQGVVACGKSTANGQGAGKGSDEWESIRARFALSPDYIHLAGLLIASNPDPVRKTIEEHRKALNENPAVYVLDNNVELQREVRRAAAKYMGVESDDIALTDSTTMGLALVYNGVKIRGDQEMLTTDHDYYSTHESLRYKAARSGASVREIPLYEGIEPVSESRIVKRLISEVRPNTRVIALTWVHSSTGLKFPIRGVADALAEINRNRNDDDRALLFVDGVHGLGVEDIDISALGCDFFIAGTHKWMFGPRGTGIVWGAPQSQAAVSPTIPTFSHGEGWGETMSPGGYKPFEHLWALAQAFEFHQEIGRAHVTNRIHSLNRKFKEGMAEMSHVKLHTPMEENLSAGTICFEVDGMSPEQVVDRLMERNIVASTTPYSPSYARIAPGLINSMSEVEPVLQALQKLGS</sequence>
<dbReference type="RefSeq" id="WP_183457195.1">
    <property type="nucleotide sequence ID" value="NZ_JACHWZ010000003.1"/>
</dbReference>
<comment type="caution">
    <text evidence="6">The sequence shown here is derived from an EMBL/GenBank/DDBJ whole genome shotgun (WGS) entry which is preliminary data.</text>
</comment>
<proteinExistence type="inferred from homology"/>
<dbReference type="InterPro" id="IPR006311">
    <property type="entry name" value="TAT_signal"/>
</dbReference>
<dbReference type="SUPFAM" id="SSF53383">
    <property type="entry name" value="PLP-dependent transferases"/>
    <property type="match status" value="1"/>
</dbReference>
<evidence type="ECO:0000256" key="4">
    <source>
        <dbReference type="RuleBase" id="RU004504"/>
    </source>
</evidence>
<dbReference type="EMBL" id="JACHWZ010000003">
    <property type="protein sequence ID" value="MBB3060120.1"/>
    <property type="molecule type" value="Genomic_DNA"/>
</dbReference>
<dbReference type="InterPro" id="IPR000192">
    <property type="entry name" value="Aminotrans_V_dom"/>
</dbReference>
<dbReference type="Proteomes" id="UP000535937">
    <property type="component" value="Unassembled WGS sequence"/>
</dbReference>
<evidence type="ECO:0000256" key="1">
    <source>
        <dbReference type="ARBA" id="ARBA00001933"/>
    </source>
</evidence>
<keyword evidence="6" id="KW-0456">Lyase</keyword>
<dbReference type="Pfam" id="PF00266">
    <property type="entry name" value="Aminotran_5"/>
    <property type="match status" value="1"/>
</dbReference>
<reference evidence="6 7" key="1">
    <citation type="submission" date="2020-08" db="EMBL/GenBank/DDBJ databases">
        <title>Genomic Encyclopedia of Type Strains, Phase III (KMG-III): the genomes of soil and plant-associated and newly described type strains.</title>
        <authorList>
            <person name="Whitman W."/>
        </authorList>
    </citation>
    <scope>NUCLEOTIDE SEQUENCE [LARGE SCALE GENOMIC DNA]</scope>
    <source>
        <strain evidence="6 7">CECT 8799</strain>
    </source>
</reference>
<feature type="domain" description="Aminotransferase class V" evidence="5">
    <location>
        <begin position="69"/>
        <end position="392"/>
    </location>
</feature>
<dbReference type="GO" id="GO:0016829">
    <property type="term" value="F:lyase activity"/>
    <property type="evidence" value="ECO:0007669"/>
    <property type="project" value="UniProtKB-KW"/>
</dbReference>
<dbReference type="PROSITE" id="PS51257">
    <property type="entry name" value="PROKAR_LIPOPROTEIN"/>
    <property type="match status" value="1"/>
</dbReference>
<dbReference type="PROSITE" id="PS51318">
    <property type="entry name" value="TAT"/>
    <property type="match status" value="1"/>
</dbReference>
<protein>
    <submittedName>
        <fullName evidence="6">Selenocysteine lyase/cysteine desulfurase</fullName>
    </submittedName>
</protein>
<organism evidence="6 7">
    <name type="scientific">Microbulbifer rhizosphaerae</name>
    <dbReference type="NCBI Taxonomy" id="1562603"/>
    <lineage>
        <taxon>Bacteria</taxon>
        <taxon>Pseudomonadati</taxon>
        <taxon>Pseudomonadota</taxon>
        <taxon>Gammaproteobacteria</taxon>
        <taxon>Cellvibrionales</taxon>
        <taxon>Microbulbiferaceae</taxon>
        <taxon>Microbulbifer</taxon>
    </lineage>
</organism>